<dbReference type="PANTHER" id="PTHR42073">
    <property type="entry name" value="MEIOTIC EXPRESSION UP-REGULATED PROTEIN 6"/>
    <property type="match status" value="1"/>
</dbReference>
<dbReference type="InterPro" id="IPR039712">
    <property type="entry name" value="Meu6"/>
</dbReference>
<feature type="compositionally biased region" description="Polar residues" evidence="1">
    <location>
        <begin position="597"/>
        <end position="611"/>
    </location>
</feature>
<feature type="domain" description="Meiotic expression up-regulated protein 6 PH" evidence="2">
    <location>
        <begin position="76"/>
        <end position="178"/>
    </location>
</feature>
<feature type="compositionally biased region" description="Basic and acidic residues" evidence="1">
    <location>
        <begin position="546"/>
        <end position="556"/>
    </location>
</feature>
<feature type="compositionally biased region" description="Basic and acidic residues" evidence="1">
    <location>
        <begin position="284"/>
        <end position="297"/>
    </location>
</feature>
<evidence type="ECO:0000313" key="3">
    <source>
        <dbReference type="EMBL" id="KAF2131544.1"/>
    </source>
</evidence>
<dbReference type="SUPFAM" id="SSF50729">
    <property type="entry name" value="PH domain-like"/>
    <property type="match status" value="1"/>
</dbReference>
<feature type="compositionally biased region" description="Basic and acidic residues" evidence="1">
    <location>
        <begin position="458"/>
        <end position="488"/>
    </location>
</feature>
<name>A0A6A6AKU7_9PLEO</name>
<feature type="compositionally biased region" description="Low complexity" evidence="1">
    <location>
        <begin position="557"/>
        <end position="572"/>
    </location>
</feature>
<dbReference type="GeneID" id="54410689"/>
<evidence type="ECO:0000313" key="4">
    <source>
        <dbReference type="Proteomes" id="UP000799771"/>
    </source>
</evidence>
<keyword evidence="4" id="KW-1185">Reference proteome</keyword>
<reference evidence="3" key="1">
    <citation type="journal article" date="2020" name="Stud. Mycol.">
        <title>101 Dothideomycetes genomes: a test case for predicting lifestyles and emergence of pathogens.</title>
        <authorList>
            <person name="Haridas S."/>
            <person name="Albert R."/>
            <person name="Binder M."/>
            <person name="Bloem J."/>
            <person name="Labutti K."/>
            <person name="Salamov A."/>
            <person name="Andreopoulos B."/>
            <person name="Baker S."/>
            <person name="Barry K."/>
            <person name="Bills G."/>
            <person name="Bluhm B."/>
            <person name="Cannon C."/>
            <person name="Castanera R."/>
            <person name="Culley D."/>
            <person name="Daum C."/>
            <person name="Ezra D."/>
            <person name="Gonzalez J."/>
            <person name="Henrissat B."/>
            <person name="Kuo A."/>
            <person name="Liang C."/>
            <person name="Lipzen A."/>
            <person name="Lutzoni F."/>
            <person name="Magnuson J."/>
            <person name="Mondo S."/>
            <person name="Nolan M."/>
            <person name="Ohm R."/>
            <person name="Pangilinan J."/>
            <person name="Park H.-J."/>
            <person name="Ramirez L."/>
            <person name="Alfaro M."/>
            <person name="Sun H."/>
            <person name="Tritt A."/>
            <person name="Yoshinaga Y."/>
            <person name="Zwiers L.-H."/>
            <person name="Turgeon B."/>
            <person name="Goodwin S."/>
            <person name="Spatafora J."/>
            <person name="Crous P."/>
            <person name="Grigoriev I."/>
        </authorList>
    </citation>
    <scope>NUCLEOTIDE SEQUENCE</scope>
    <source>
        <strain evidence="3">CBS 119687</strain>
    </source>
</reference>
<accession>A0A6A6AKU7</accession>
<feature type="region of interest" description="Disordered" evidence="1">
    <location>
        <begin position="191"/>
        <end position="611"/>
    </location>
</feature>
<dbReference type="EMBL" id="ML977502">
    <property type="protein sequence ID" value="KAF2131544.1"/>
    <property type="molecule type" value="Genomic_DNA"/>
</dbReference>
<evidence type="ECO:0000259" key="2">
    <source>
        <dbReference type="Pfam" id="PF15406"/>
    </source>
</evidence>
<feature type="compositionally biased region" description="Low complexity" evidence="1">
    <location>
        <begin position="210"/>
        <end position="220"/>
    </location>
</feature>
<dbReference type="Proteomes" id="UP000799771">
    <property type="component" value="Unassembled WGS sequence"/>
</dbReference>
<gene>
    <name evidence="3" type="ORF">P153DRAFT_383638</name>
</gene>
<sequence length="611" mass="64383">MSIEEQKPVVVGESSAPVAPVPFVDVQTTEPVGADAVTEQPAVEDEVAAPVEEVKVAEPIYSGTLGYKAPGLKNAFRFAKKHFWFGEEPVPTSSLTQYLRGEKPEIGHSVAAWSSQTGKGLLFFVKHADKKDAPDGVLNLAYATDLVKDGALAFALKVSGHKHTFEASTAAERDGWFIAAEKVIAEAKEAKESIESSESYKEQKEKLGKPTTLAAATTPAKSIDATPKAVEGEAVADAPAPVRAGSSSSSSSDEEKKQKKKATKSRSRSNKRASIFGGFRGKKEKTEEKAELKKDGSEATAVPELTKEEPLAVPHVGDVHPSELPQTTAAPDVAQDLPTENEEAKVDTSAPIVPSEELSATPGPLDTSAADKPKIQKRGSMFGTLMGKLKSPTTEKRENDVFPAVPAKDTEALPEIQQPTEEPLAAVPVTETSGSLKEASLEAPKTEETKPAQAVTPSKEKEHFSFGKLFGGKDKAKSPAPETAHKVQESAPQIEDTTVPATSEPVPAVVETPKVESAEHKEETPVAKKRSSIFGSLIRSASKAGGKKDTKEKKENVAPATVAETAEPTDAALVSDVKDDVAAPATIGDVVPEAVTVDQSSKTSAPVASTA</sequence>
<feature type="compositionally biased region" description="Basic and acidic residues" evidence="1">
    <location>
        <begin position="513"/>
        <end position="526"/>
    </location>
</feature>
<dbReference type="AlphaFoldDB" id="A0A6A6AKU7"/>
<organism evidence="3 4">
    <name type="scientific">Dothidotthia symphoricarpi CBS 119687</name>
    <dbReference type="NCBI Taxonomy" id="1392245"/>
    <lineage>
        <taxon>Eukaryota</taxon>
        <taxon>Fungi</taxon>
        <taxon>Dikarya</taxon>
        <taxon>Ascomycota</taxon>
        <taxon>Pezizomycotina</taxon>
        <taxon>Dothideomycetes</taxon>
        <taxon>Pleosporomycetidae</taxon>
        <taxon>Pleosporales</taxon>
        <taxon>Dothidotthiaceae</taxon>
        <taxon>Dothidotthia</taxon>
    </lineage>
</organism>
<dbReference type="OrthoDB" id="5593352at2759"/>
<dbReference type="Pfam" id="PF15406">
    <property type="entry name" value="PH_6"/>
    <property type="match status" value="1"/>
</dbReference>
<dbReference type="PANTHER" id="PTHR42073:SF1">
    <property type="entry name" value="MEIOTIC EXPRESSION UP-REGULATED PROTEIN 6"/>
    <property type="match status" value="1"/>
</dbReference>
<evidence type="ECO:0000256" key="1">
    <source>
        <dbReference type="SAM" id="MobiDB-lite"/>
    </source>
</evidence>
<proteinExistence type="predicted"/>
<dbReference type="InterPro" id="IPR039483">
    <property type="entry name" value="Meu6_PH_dom"/>
</dbReference>
<feature type="compositionally biased region" description="Basic residues" evidence="1">
    <location>
        <begin position="258"/>
        <end position="271"/>
    </location>
</feature>
<dbReference type="RefSeq" id="XP_033525931.1">
    <property type="nucleotide sequence ID" value="XM_033670257.1"/>
</dbReference>
<protein>
    <recommendedName>
        <fullName evidence="2">Meiotic expression up-regulated protein 6 PH domain-containing protein</fullName>
    </recommendedName>
</protein>
<feature type="compositionally biased region" description="Basic and acidic residues" evidence="1">
    <location>
        <begin position="191"/>
        <end position="208"/>
    </location>
</feature>